<gene>
    <name evidence="13" type="primary">cusS_2</name>
    <name evidence="13" type="ORF">ERS852551_03059</name>
</gene>
<name>A0A174TG18_9FIRM</name>
<dbReference type="FunFam" id="3.30.565.10:FF:000006">
    <property type="entry name" value="Sensor histidine kinase WalK"/>
    <property type="match status" value="1"/>
</dbReference>
<reference evidence="13 14" key="1">
    <citation type="submission" date="2015-09" db="EMBL/GenBank/DDBJ databases">
        <authorList>
            <consortium name="Pathogen Informatics"/>
        </authorList>
    </citation>
    <scope>NUCLEOTIDE SEQUENCE [LARGE SCALE GENOMIC DNA]</scope>
    <source>
        <strain evidence="13 14">2789STDY5834939</strain>
    </source>
</reference>
<dbReference type="FunFam" id="1.10.287.130:FF:000001">
    <property type="entry name" value="Two-component sensor histidine kinase"/>
    <property type="match status" value="1"/>
</dbReference>
<evidence type="ECO:0000259" key="12">
    <source>
        <dbReference type="PROSITE" id="PS50109"/>
    </source>
</evidence>
<accession>A0A174TG18</accession>
<organism evidence="13 14">
    <name type="scientific">Anaerotruncus colihominis</name>
    <dbReference type="NCBI Taxonomy" id="169435"/>
    <lineage>
        <taxon>Bacteria</taxon>
        <taxon>Bacillati</taxon>
        <taxon>Bacillota</taxon>
        <taxon>Clostridia</taxon>
        <taxon>Eubacteriales</taxon>
        <taxon>Oscillospiraceae</taxon>
        <taxon>Anaerotruncus</taxon>
    </lineage>
</organism>
<dbReference type="InterPro" id="IPR004358">
    <property type="entry name" value="Sig_transdc_His_kin-like_C"/>
</dbReference>
<dbReference type="PANTHER" id="PTHR45436">
    <property type="entry name" value="SENSOR HISTIDINE KINASE YKOH"/>
    <property type="match status" value="1"/>
</dbReference>
<dbReference type="EMBL" id="CZBE01000025">
    <property type="protein sequence ID" value="CUQ08712.1"/>
    <property type="molecule type" value="Genomic_DNA"/>
</dbReference>
<evidence type="ECO:0000256" key="4">
    <source>
        <dbReference type="ARBA" id="ARBA00022553"/>
    </source>
</evidence>
<dbReference type="InterPro" id="IPR036097">
    <property type="entry name" value="HisK_dim/P_sf"/>
</dbReference>
<evidence type="ECO:0000256" key="11">
    <source>
        <dbReference type="SAM" id="Phobius"/>
    </source>
</evidence>
<dbReference type="PROSITE" id="PS50109">
    <property type="entry name" value="HIS_KIN"/>
    <property type="match status" value="1"/>
</dbReference>
<dbReference type="SMART" id="SM00388">
    <property type="entry name" value="HisKA"/>
    <property type="match status" value="1"/>
</dbReference>
<evidence type="ECO:0000256" key="8">
    <source>
        <dbReference type="ARBA" id="ARBA00022989"/>
    </source>
</evidence>
<dbReference type="CDD" id="cd00075">
    <property type="entry name" value="HATPase"/>
    <property type="match status" value="1"/>
</dbReference>
<dbReference type="PRINTS" id="PR00344">
    <property type="entry name" value="BCTRLSENSOR"/>
</dbReference>
<dbReference type="InterPro" id="IPR036890">
    <property type="entry name" value="HATPase_C_sf"/>
</dbReference>
<proteinExistence type="predicted"/>
<evidence type="ECO:0000256" key="5">
    <source>
        <dbReference type="ARBA" id="ARBA00022679"/>
    </source>
</evidence>
<keyword evidence="9" id="KW-0902">Two-component regulatory system</keyword>
<dbReference type="PANTHER" id="PTHR45436:SF5">
    <property type="entry name" value="SENSOR HISTIDINE KINASE TRCS"/>
    <property type="match status" value="1"/>
</dbReference>
<dbReference type="InterPro" id="IPR050428">
    <property type="entry name" value="TCS_sensor_his_kinase"/>
</dbReference>
<dbReference type="CDD" id="cd00082">
    <property type="entry name" value="HisKA"/>
    <property type="match status" value="1"/>
</dbReference>
<keyword evidence="8 11" id="KW-1133">Transmembrane helix</keyword>
<evidence type="ECO:0000256" key="6">
    <source>
        <dbReference type="ARBA" id="ARBA00022692"/>
    </source>
</evidence>
<evidence type="ECO:0000256" key="7">
    <source>
        <dbReference type="ARBA" id="ARBA00022777"/>
    </source>
</evidence>
<keyword evidence="5 13" id="KW-0808">Transferase</keyword>
<dbReference type="GO" id="GO:0000155">
    <property type="term" value="F:phosphorelay sensor kinase activity"/>
    <property type="evidence" value="ECO:0007669"/>
    <property type="project" value="InterPro"/>
</dbReference>
<dbReference type="SMART" id="SM00387">
    <property type="entry name" value="HATPase_c"/>
    <property type="match status" value="1"/>
</dbReference>
<dbReference type="InterPro" id="IPR003594">
    <property type="entry name" value="HATPase_dom"/>
</dbReference>
<evidence type="ECO:0000256" key="2">
    <source>
        <dbReference type="ARBA" id="ARBA00004370"/>
    </source>
</evidence>
<dbReference type="InterPro" id="IPR003661">
    <property type="entry name" value="HisK_dim/P_dom"/>
</dbReference>
<evidence type="ECO:0000313" key="13">
    <source>
        <dbReference type="EMBL" id="CUQ08712.1"/>
    </source>
</evidence>
<keyword evidence="7 13" id="KW-0418">Kinase</keyword>
<dbReference type="Gene3D" id="3.30.565.10">
    <property type="entry name" value="Histidine kinase-like ATPase, C-terminal domain"/>
    <property type="match status" value="1"/>
</dbReference>
<dbReference type="Proteomes" id="UP000095765">
    <property type="component" value="Unassembled WGS sequence"/>
</dbReference>
<dbReference type="GO" id="GO:0005886">
    <property type="term" value="C:plasma membrane"/>
    <property type="evidence" value="ECO:0007669"/>
    <property type="project" value="TreeGrafter"/>
</dbReference>
<dbReference type="SUPFAM" id="SSF47384">
    <property type="entry name" value="Homodimeric domain of signal transducing histidine kinase"/>
    <property type="match status" value="1"/>
</dbReference>
<feature type="transmembrane region" description="Helical" evidence="11">
    <location>
        <begin position="12"/>
        <end position="33"/>
    </location>
</feature>
<dbReference type="AlphaFoldDB" id="A0A174TG18"/>
<evidence type="ECO:0000313" key="14">
    <source>
        <dbReference type="Proteomes" id="UP000095765"/>
    </source>
</evidence>
<comment type="subcellular location">
    <subcellularLocation>
        <location evidence="2">Membrane</location>
    </subcellularLocation>
</comment>
<dbReference type="SUPFAM" id="SSF55874">
    <property type="entry name" value="ATPase domain of HSP90 chaperone/DNA topoisomerase II/histidine kinase"/>
    <property type="match status" value="1"/>
</dbReference>
<dbReference type="Pfam" id="PF00512">
    <property type="entry name" value="HisKA"/>
    <property type="match status" value="1"/>
</dbReference>
<feature type="transmembrane region" description="Helical" evidence="11">
    <location>
        <begin position="155"/>
        <end position="178"/>
    </location>
</feature>
<feature type="domain" description="Histidine kinase" evidence="12">
    <location>
        <begin position="198"/>
        <end position="415"/>
    </location>
</feature>
<dbReference type="InterPro" id="IPR005467">
    <property type="entry name" value="His_kinase_dom"/>
</dbReference>
<evidence type="ECO:0000256" key="10">
    <source>
        <dbReference type="ARBA" id="ARBA00023136"/>
    </source>
</evidence>
<evidence type="ECO:0000256" key="9">
    <source>
        <dbReference type="ARBA" id="ARBA00023012"/>
    </source>
</evidence>
<dbReference type="RefSeq" id="WP_006873660.1">
    <property type="nucleotide sequence ID" value="NZ_CABIWA010000010.1"/>
</dbReference>
<keyword evidence="10 11" id="KW-0472">Membrane</keyword>
<keyword evidence="6 11" id="KW-0812">Transmembrane</keyword>
<dbReference type="EC" id="2.7.13.3" evidence="3"/>
<evidence type="ECO:0000256" key="3">
    <source>
        <dbReference type="ARBA" id="ARBA00012438"/>
    </source>
</evidence>
<sequence length="418" mass="45622">MIQKLRKKFVLVNMLLVSVVLLVVFGAVCFSSYHRLRRGCLDALHQAISRPMDDKPPRLELGEVKRPPQWQAEMAPVFVVELSGDGSVASVRGQNIAVDTDGMETLVNTALAQGQNFGLLHGYGLRYLVSDGRDGPGTRIAFADISGQRAAMVSLAATSLVVGLCALAAFFVISLYLAKWALRPVERAWRQQQQFVADASHELKTPLTVILANTEILLSQSAGMLPEQRKWAESSREEARRMKGLIDDLLFLARSDASKAAPVFSVFDLSDAVWSAALPFEAVAFEQGVQLCTQIDPGLQYLGHEGQIRQLAAILIDNACKYAGRGGTVLVRLYREGETATLMVQNSGAPIPKQALPRLFERFYRADSSRARASGGYGLGLAIAQAIAQAHKGKISVESGEPYGTRFTVRLYKAQQNT</sequence>
<protein>
    <recommendedName>
        <fullName evidence="3">histidine kinase</fullName>
        <ecNumber evidence="3">2.7.13.3</ecNumber>
    </recommendedName>
</protein>
<dbReference type="Gene3D" id="1.10.287.130">
    <property type="match status" value="1"/>
</dbReference>
<evidence type="ECO:0000256" key="1">
    <source>
        <dbReference type="ARBA" id="ARBA00000085"/>
    </source>
</evidence>
<keyword evidence="4" id="KW-0597">Phosphoprotein</keyword>
<comment type="catalytic activity">
    <reaction evidence="1">
        <text>ATP + protein L-histidine = ADP + protein N-phospho-L-histidine.</text>
        <dbReference type="EC" id="2.7.13.3"/>
    </reaction>
</comment>
<dbReference type="Pfam" id="PF02518">
    <property type="entry name" value="HATPase_c"/>
    <property type="match status" value="1"/>
</dbReference>
<dbReference type="OrthoDB" id="9813151at2"/>